<dbReference type="Pfam" id="PF04479">
    <property type="entry name" value="RTA1"/>
    <property type="match status" value="1"/>
</dbReference>
<reference evidence="6 7" key="1">
    <citation type="journal article" date="2024" name="Nat. Commun.">
        <title>Phylogenomics reveals the evolutionary origins of lichenization in chlorophyte algae.</title>
        <authorList>
            <person name="Puginier C."/>
            <person name="Libourel C."/>
            <person name="Otte J."/>
            <person name="Skaloud P."/>
            <person name="Haon M."/>
            <person name="Grisel S."/>
            <person name="Petersen M."/>
            <person name="Berrin J.G."/>
            <person name="Delaux P.M."/>
            <person name="Dal Grande F."/>
            <person name="Keller J."/>
        </authorList>
    </citation>
    <scope>NUCLEOTIDE SEQUENCE [LARGE SCALE GENOMIC DNA]</scope>
    <source>
        <strain evidence="6 7">SAG 2523</strain>
    </source>
</reference>
<evidence type="ECO:0000313" key="6">
    <source>
        <dbReference type="EMBL" id="KAK9861805.1"/>
    </source>
</evidence>
<sequence>THNCVAFDVVCCDPLAHRRSEHRMPTTRGYFHFHPSRDLAIIALSLFLAVSLCILAITIRTRAWFMLIPTLVGLLEMGGYACRIRMLSANPLRGVYIAMQCLLIIPPSFLALVDYIVLGRLVAMIRIAKPATVGNTYRDLKPKWLTWAFFTAEIASLALQGAGAGISSSNNDGPGSKSSSASTQNTGRIMLIVGLAALVLVIIFFLGTLIFVSTSQTYRINVPALRPVYLGLYLTVGLLLIRNIFRLIEFSQGWYGYIAVHEVYFYVFDALLMFIWLCLVLPLHFGLLLRPVRSQMAAISHTGQAGGVQADVTAAKGTHAHSAKPTFTAAPTIV</sequence>
<dbReference type="GO" id="GO:0016020">
    <property type="term" value="C:membrane"/>
    <property type="evidence" value="ECO:0007669"/>
    <property type="project" value="UniProtKB-SubCell"/>
</dbReference>
<evidence type="ECO:0008006" key="8">
    <source>
        <dbReference type="Google" id="ProtNLM"/>
    </source>
</evidence>
<evidence type="ECO:0000256" key="5">
    <source>
        <dbReference type="SAM" id="Phobius"/>
    </source>
</evidence>
<accession>A0AAW1SWZ7</accession>
<organism evidence="6 7">
    <name type="scientific">Apatococcus fuscideae</name>
    <dbReference type="NCBI Taxonomy" id="2026836"/>
    <lineage>
        <taxon>Eukaryota</taxon>
        <taxon>Viridiplantae</taxon>
        <taxon>Chlorophyta</taxon>
        <taxon>core chlorophytes</taxon>
        <taxon>Trebouxiophyceae</taxon>
        <taxon>Chlorellales</taxon>
        <taxon>Chlorellaceae</taxon>
        <taxon>Apatococcus</taxon>
    </lineage>
</organism>
<keyword evidence="3 5" id="KW-1133">Transmembrane helix</keyword>
<evidence type="ECO:0000256" key="3">
    <source>
        <dbReference type="ARBA" id="ARBA00022989"/>
    </source>
</evidence>
<feature type="transmembrane region" description="Helical" evidence="5">
    <location>
        <begin position="144"/>
        <end position="169"/>
    </location>
</feature>
<keyword evidence="7" id="KW-1185">Reference proteome</keyword>
<keyword evidence="2 5" id="KW-0812">Transmembrane</keyword>
<comment type="subcellular location">
    <subcellularLocation>
        <location evidence="1">Membrane</location>
        <topology evidence="1">Multi-pass membrane protein</topology>
    </subcellularLocation>
</comment>
<feature type="non-terminal residue" evidence="6">
    <location>
        <position position="1"/>
    </location>
</feature>
<feature type="transmembrane region" description="Helical" evidence="5">
    <location>
        <begin position="189"/>
        <end position="212"/>
    </location>
</feature>
<dbReference type="PANTHER" id="PTHR31465">
    <property type="entry name" value="PROTEIN RTA1-RELATED"/>
    <property type="match status" value="1"/>
</dbReference>
<dbReference type="InterPro" id="IPR007568">
    <property type="entry name" value="RTA1"/>
</dbReference>
<evidence type="ECO:0000256" key="4">
    <source>
        <dbReference type="ARBA" id="ARBA00023136"/>
    </source>
</evidence>
<keyword evidence="4 5" id="KW-0472">Membrane</keyword>
<dbReference type="AlphaFoldDB" id="A0AAW1SWZ7"/>
<proteinExistence type="predicted"/>
<evidence type="ECO:0000256" key="1">
    <source>
        <dbReference type="ARBA" id="ARBA00004141"/>
    </source>
</evidence>
<feature type="transmembrane region" description="Helical" evidence="5">
    <location>
        <begin position="64"/>
        <end position="82"/>
    </location>
</feature>
<dbReference type="EMBL" id="JALJOV010000699">
    <property type="protein sequence ID" value="KAK9861805.1"/>
    <property type="molecule type" value="Genomic_DNA"/>
</dbReference>
<comment type="caution">
    <text evidence="6">The sequence shown here is derived from an EMBL/GenBank/DDBJ whole genome shotgun (WGS) entry which is preliminary data.</text>
</comment>
<gene>
    <name evidence="6" type="ORF">WJX84_011669</name>
</gene>
<name>A0AAW1SWZ7_9CHLO</name>
<protein>
    <recommendedName>
        <fullName evidence="8">RTA1-domain-containing protein</fullName>
    </recommendedName>
</protein>
<feature type="transmembrane region" description="Helical" evidence="5">
    <location>
        <begin position="39"/>
        <end position="57"/>
    </location>
</feature>
<evidence type="ECO:0000313" key="7">
    <source>
        <dbReference type="Proteomes" id="UP001485043"/>
    </source>
</evidence>
<feature type="transmembrane region" description="Helical" evidence="5">
    <location>
        <begin position="265"/>
        <end position="289"/>
    </location>
</feature>
<dbReference type="PANTHER" id="PTHR31465:SF1">
    <property type="entry name" value="PROTEIN RTA1-RELATED"/>
    <property type="match status" value="1"/>
</dbReference>
<dbReference type="Proteomes" id="UP001485043">
    <property type="component" value="Unassembled WGS sequence"/>
</dbReference>
<evidence type="ECO:0000256" key="2">
    <source>
        <dbReference type="ARBA" id="ARBA00022692"/>
    </source>
</evidence>
<feature type="transmembrane region" description="Helical" evidence="5">
    <location>
        <begin position="224"/>
        <end position="245"/>
    </location>
</feature>
<feature type="transmembrane region" description="Helical" evidence="5">
    <location>
        <begin position="94"/>
        <end position="123"/>
    </location>
</feature>